<dbReference type="EMBL" id="NESQ01000020">
    <property type="protein sequence ID" value="PUU82936.1"/>
    <property type="molecule type" value="Genomic_DNA"/>
</dbReference>
<gene>
    <name evidence="1" type="ORF">B9Z19DRAFT_1061476</name>
</gene>
<evidence type="ECO:0008006" key="3">
    <source>
        <dbReference type="Google" id="ProtNLM"/>
    </source>
</evidence>
<proteinExistence type="predicted"/>
<protein>
    <recommendedName>
        <fullName evidence="3">Type I restriction enzyme R protein N-terminal domain-containing protein</fullName>
    </recommendedName>
</protein>
<dbReference type="Proteomes" id="UP000244722">
    <property type="component" value="Unassembled WGS sequence"/>
</dbReference>
<comment type="caution">
    <text evidence="1">The sequence shown here is derived from an EMBL/GenBank/DDBJ whole genome shotgun (WGS) entry which is preliminary data.</text>
</comment>
<dbReference type="AlphaFoldDB" id="A0A2T7A5B6"/>
<dbReference type="OrthoDB" id="5355583at2759"/>
<reference evidence="1 2" key="1">
    <citation type="submission" date="2017-04" db="EMBL/GenBank/DDBJ databases">
        <title>Draft genome sequence of Tuber borchii Vittad., a whitish edible truffle.</title>
        <authorList>
            <consortium name="DOE Joint Genome Institute"/>
            <person name="Murat C."/>
            <person name="Kuo A."/>
            <person name="Barry K.W."/>
            <person name="Clum A."/>
            <person name="Dockter R.B."/>
            <person name="Fauchery L."/>
            <person name="Iotti M."/>
            <person name="Kohler A."/>
            <person name="Labutti K."/>
            <person name="Lindquist E.A."/>
            <person name="Lipzen A."/>
            <person name="Ohm R.A."/>
            <person name="Wang M."/>
            <person name="Grigoriev I.V."/>
            <person name="Zambonelli A."/>
            <person name="Martin F.M."/>
        </authorList>
    </citation>
    <scope>NUCLEOTIDE SEQUENCE [LARGE SCALE GENOMIC DNA]</scope>
    <source>
        <strain evidence="1 2">Tbo3840</strain>
    </source>
</reference>
<evidence type="ECO:0000313" key="2">
    <source>
        <dbReference type="Proteomes" id="UP000244722"/>
    </source>
</evidence>
<name>A0A2T7A5B6_TUBBO</name>
<keyword evidence="2" id="KW-1185">Reference proteome</keyword>
<sequence>MTRDETEERLGIPLTTMGIPIEKMITSKDRLLGEDVIGRLKEKIYNSLVDYLKVIGYPTEANSHYKEANINDLVVFTIYPILAAFKEETSRGLFLTREKEITSKDSSTSGRDEFMVLDFIRVGQKNYVAIVEAKKVSLGEAQKQCYLAMHDMRDWNGGGVVYGFITMGDSWRMISYDGNFKITEKIELVFDSMADDKERWINDYSILIDCLNVAFSNGASCND</sequence>
<accession>A0A2T7A5B6</accession>
<organism evidence="1 2">
    <name type="scientific">Tuber borchii</name>
    <name type="common">White truffle</name>
    <dbReference type="NCBI Taxonomy" id="42251"/>
    <lineage>
        <taxon>Eukaryota</taxon>
        <taxon>Fungi</taxon>
        <taxon>Dikarya</taxon>
        <taxon>Ascomycota</taxon>
        <taxon>Pezizomycotina</taxon>
        <taxon>Pezizomycetes</taxon>
        <taxon>Pezizales</taxon>
        <taxon>Tuberaceae</taxon>
        <taxon>Tuber</taxon>
    </lineage>
</organism>
<evidence type="ECO:0000313" key="1">
    <source>
        <dbReference type="EMBL" id="PUU82936.1"/>
    </source>
</evidence>